<dbReference type="InterPro" id="IPR025636">
    <property type="entry name" value="DUF4294"/>
</dbReference>
<dbReference type="EMBL" id="BHZE01000009">
    <property type="protein sequence ID" value="GCD77645.1"/>
    <property type="molecule type" value="Genomic_DNA"/>
</dbReference>
<dbReference type="Pfam" id="PF14127">
    <property type="entry name" value="DUF4294"/>
    <property type="match status" value="1"/>
</dbReference>
<dbReference type="Proteomes" id="UP000286715">
    <property type="component" value="Unassembled WGS sequence"/>
</dbReference>
<reference evidence="1 2" key="1">
    <citation type="submission" date="2018-11" db="EMBL/GenBank/DDBJ databases">
        <title>Schleiferia aggregans sp. nov., a moderately thermophilic heterotrophic bacterium isolated from microbial mats at a terrestrial hot spring.</title>
        <authorList>
            <person name="Iino T."/>
            <person name="Ohkuma M."/>
            <person name="Haruta S."/>
        </authorList>
    </citation>
    <scope>NUCLEOTIDE SEQUENCE [LARGE SCALE GENOMIC DNA]</scope>
    <source>
        <strain evidence="1 2">LA</strain>
    </source>
</reference>
<comment type="caution">
    <text evidence="1">The sequence shown here is derived from an EMBL/GenBank/DDBJ whole genome shotgun (WGS) entry which is preliminary data.</text>
</comment>
<dbReference type="AlphaFoldDB" id="A0A401XKT6"/>
<evidence type="ECO:0000313" key="2">
    <source>
        <dbReference type="Proteomes" id="UP000286715"/>
    </source>
</evidence>
<keyword evidence="2" id="KW-1185">Reference proteome</keyword>
<protein>
    <recommendedName>
        <fullName evidence="3">DUF4294 domain-containing protein</fullName>
    </recommendedName>
</protein>
<proteinExistence type="predicted"/>
<evidence type="ECO:0008006" key="3">
    <source>
        <dbReference type="Google" id="ProtNLM"/>
    </source>
</evidence>
<dbReference type="OrthoDB" id="1491885at2"/>
<sequence length="236" mass="28104">MLLALFTSFTASGQNDHKQTQDSILNYIYQNKDKRQHALIIDGDTVPVWILDEVLFISTPAFDSEEARRRYYILRRKVYKVYPYAVIAGDKLDSLEFRLSLLKRNRDKKRFIKDFQDYLESEFEEELKRLTRSEGQILCKLIYRETGLTAYELITKYRGGLRAFMYNVTANFYEISLKKQYDPINDPEDKFIENILQKAFAEGILQQRQKKTFNPDDFDDAGEVISKPKKRWWQIF</sequence>
<accession>A0A401XKT6</accession>
<evidence type="ECO:0000313" key="1">
    <source>
        <dbReference type="EMBL" id="GCD77645.1"/>
    </source>
</evidence>
<organism evidence="1 2">
    <name type="scientific">Thermaurantimonas aggregans</name>
    <dbReference type="NCBI Taxonomy" id="2173829"/>
    <lineage>
        <taxon>Bacteria</taxon>
        <taxon>Pseudomonadati</taxon>
        <taxon>Bacteroidota</taxon>
        <taxon>Flavobacteriia</taxon>
        <taxon>Flavobacteriales</taxon>
        <taxon>Schleiferiaceae</taxon>
        <taxon>Thermaurantimonas</taxon>
    </lineage>
</organism>
<name>A0A401XKT6_9FLAO</name>
<gene>
    <name evidence="1" type="ORF">JCM31826_11270</name>
</gene>